<evidence type="ECO:0000256" key="2">
    <source>
        <dbReference type="SAM" id="SignalP"/>
    </source>
</evidence>
<feature type="chain" id="PRO_5043639537" evidence="2">
    <location>
        <begin position="26"/>
        <end position="421"/>
    </location>
</feature>
<comment type="caution">
    <text evidence="3">The sequence shown here is derived from an EMBL/GenBank/DDBJ whole genome shotgun (WGS) entry which is preliminary data.</text>
</comment>
<name>A0AAV0BFM0_PHAPC</name>
<dbReference type="EMBL" id="CALTRL010005720">
    <property type="protein sequence ID" value="CAH7685339.1"/>
    <property type="molecule type" value="Genomic_DNA"/>
</dbReference>
<evidence type="ECO:0000313" key="4">
    <source>
        <dbReference type="Proteomes" id="UP001153365"/>
    </source>
</evidence>
<sequence>MGNHLIYTMLVILLVARNSFDLIRAAPALQVLGHADSANIMKTGAHLQDAKVLEDVVNAKNIDQGIEGLRLTNSLSTSETTPLLKNHNLHSDVVLPNENPYVILKPIDAPKDFLDKSKAYMKNSWDKLSNSVSNSPLKTYGQKFTDQGKTAYNKISDSLKNRFSKPPKKPSPVIVDEKPVDPHAFENPAWLNQPSEVFPVVLPKPNLLTKTKAFLRNSWNNIASSASKGPLARLYRKLRGPIGKLFTKIREAFTKSPKNSKPILEDPIKPSKIPDTIFKAEPNLDNPIKSSKISEQIPKAESKLDNPIKLTKTGGSKPSLYDKTKNSIIDSWTNLSSSLSNSALQKAADQIKNGFNKAKNSISNRVKNTPSKGPEKILPDGPPIPARPEYADNFNRPVPTLKLPEKAIINKADGPSNLANP</sequence>
<feature type="compositionally biased region" description="Polar residues" evidence="1">
    <location>
        <begin position="359"/>
        <end position="371"/>
    </location>
</feature>
<organism evidence="3 4">
    <name type="scientific">Phakopsora pachyrhizi</name>
    <name type="common">Asian soybean rust disease fungus</name>
    <dbReference type="NCBI Taxonomy" id="170000"/>
    <lineage>
        <taxon>Eukaryota</taxon>
        <taxon>Fungi</taxon>
        <taxon>Dikarya</taxon>
        <taxon>Basidiomycota</taxon>
        <taxon>Pucciniomycotina</taxon>
        <taxon>Pucciniomycetes</taxon>
        <taxon>Pucciniales</taxon>
        <taxon>Phakopsoraceae</taxon>
        <taxon>Phakopsora</taxon>
    </lineage>
</organism>
<accession>A0AAV0BFM0</accession>
<protein>
    <submittedName>
        <fullName evidence="3">Expressed protein</fullName>
    </submittedName>
</protein>
<feature type="region of interest" description="Disordered" evidence="1">
    <location>
        <begin position="359"/>
        <end position="398"/>
    </location>
</feature>
<dbReference type="AlphaFoldDB" id="A0AAV0BFM0"/>
<evidence type="ECO:0000256" key="1">
    <source>
        <dbReference type="SAM" id="MobiDB-lite"/>
    </source>
</evidence>
<evidence type="ECO:0000313" key="3">
    <source>
        <dbReference type="EMBL" id="CAH7685339.1"/>
    </source>
</evidence>
<feature type="signal peptide" evidence="2">
    <location>
        <begin position="1"/>
        <end position="25"/>
    </location>
</feature>
<keyword evidence="2" id="KW-0732">Signal</keyword>
<gene>
    <name evidence="3" type="ORF">PPACK8108_LOCUS19839</name>
</gene>
<keyword evidence="4" id="KW-1185">Reference proteome</keyword>
<proteinExistence type="predicted"/>
<reference evidence="3" key="1">
    <citation type="submission" date="2022-06" db="EMBL/GenBank/DDBJ databases">
        <authorList>
            <consortium name="SYNGENTA / RWTH Aachen University"/>
        </authorList>
    </citation>
    <scope>NUCLEOTIDE SEQUENCE</scope>
</reference>
<dbReference type="Proteomes" id="UP001153365">
    <property type="component" value="Unassembled WGS sequence"/>
</dbReference>